<organism evidence="1">
    <name type="scientific">marine sediment metagenome</name>
    <dbReference type="NCBI Taxonomy" id="412755"/>
    <lineage>
        <taxon>unclassified sequences</taxon>
        <taxon>metagenomes</taxon>
        <taxon>ecological metagenomes</taxon>
    </lineage>
</organism>
<gene>
    <name evidence="1" type="ORF">LCGC14_1815910</name>
</gene>
<reference evidence="1" key="1">
    <citation type="journal article" date="2015" name="Nature">
        <title>Complex archaea that bridge the gap between prokaryotes and eukaryotes.</title>
        <authorList>
            <person name="Spang A."/>
            <person name="Saw J.H."/>
            <person name="Jorgensen S.L."/>
            <person name="Zaremba-Niedzwiedzka K."/>
            <person name="Martijn J."/>
            <person name="Lind A.E."/>
            <person name="van Eijk R."/>
            <person name="Schleper C."/>
            <person name="Guy L."/>
            <person name="Ettema T.J."/>
        </authorList>
    </citation>
    <scope>NUCLEOTIDE SEQUENCE</scope>
</reference>
<accession>A0A0F9GKH6</accession>
<name>A0A0F9GKH6_9ZZZZ</name>
<evidence type="ECO:0000313" key="1">
    <source>
        <dbReference type="EMBL" id="KKL99288.1"/>
    </source>
</evidence>
<sequence>MTNPYTRSVTLFAAGSDLVSATVLVADARSLTLSVESDTTIAVNWVLDGSNEEGFDISINTFSTLSTIVADGIHKIDEGVRWVRLTRDSAISQPNAIIEYRT</sequence>
<protein>
    <submittedName>
        <fullName evidence="1">Uncharacterized protein</fullName>
    </submittedName>
</protein>
<comment type="caution">
    <text evidence="1">The sequence shown here is derived from an EMBL/GenBank/DDBJ whole genome shotgun (WGS) entry which is preliminary data.</text>
</comment>
<dbReference type="EMBL" id="LAZR01017712">
    <property type="protein sequence ID" value="KKL99288.1"/>
    <property type="molecule type" value="Genomic_DNA"/>
</dbReference>
<dbReference type="AlphaFoldDB" id="A0A0F9GKH6"/>
<proteinExistence type="predicted"/>